<evidence type="ECO:0000256" key="2">
    <source>
        <dbReference type="ARBA" id="ARBA00022692"/>
    </source>
</evidence>
<evidence type="ECO:0000313" key="10">
    <source>
        <dbReference type="EnsemblFungi" id="MAPG_06530T0"/>
    </source>
</evidence>
<reference evidence="9" key="2">
    <citation type="submission" date="2010-05" db="EMBL/GenBank/DDBJ databases">
        <title>The Genome Sequence of Magnaporthe poae strain ATCC 64411.</title>
        <authorList>
            <consortium name="The Broad Institute Genome Sequencing Platform"/>
            <consortium name="Broad Institute Genome Sequencing Center for Infectious Disease"/>
            <person name="Ma L.-J."/>
            <person name="Dead R."/>
            <person name="Young S."/>
            <person name="Zeng Q."/>
            <person name="Koehrsen M."/>
            <person name="Alvarado L."/>
            <person name="Berlin A."/>
            <person name="Chapman S.B."/>
            <person name="Chen Z."/>
            <person name="Freedman E."/>
            <person name="Gellesch M."/>
            <person name="Goldberg J."/>
            <person name="Griggs A."/>
            <person name="Gujja S."/>
            <person name="Heilman E.R."/>
            <person name="Heiman D."/>
            <person name="Hepburn T."/>
            <person name="Howarth C."/>
            <person name="Jen D."/>
            <person name="Larson L."/>
            <person name="Mehta T."/>
            <person name="Neiman D."/>
            <person name="Pearson M."/>
            <person name="Roberts A."/>
            <person name="Saif S."/>
            <person name="Shea T."/>
            <person name="Shenoy N."/>
            <person name="Sisk P."/>
            <person name="Stolte C."/>
            <person name="Sykes S."/>
            <person name="Walk T."/>
            <person name="White J."/>
            <person name="Yandava C."/>
            <person name="Haas B."/>
            <person name="Nusbaum C."/>
            <person name="Birren B."/>
        </authorList>
    </citation>
    <scope>NUCLEOTIDE SEQUENCE</scope>
    <source>
        <strain evidence="9">ATCC 64411</strain>
    </source>
</reference>
<dbReference type="OMA" id="AQWYNGM"/>
<organism evidence="10 11">
    <name type="scientific">Magnaporthiopsis poae (strain ATCC 64411 / 73-15)</name>
    <name type="common">Kentucky bluegrass fungus</name>
    <name type="synonym">Magnaporthe poae</name>
    <dbReference type="NCBI Taxonomy" id="644358"/>
    <lineage>
        <taxon>Eukaryota</taxon>
        <taxon>Fungi</taxon>
        <taxon>Dikarya</taxon>
        <taxon>Ascomycota</taxon>
        <taxon>Pezizomycotina</taxon>
        <taxon>Sordariomycetes</taxon>
        <taxon>Sordariomycetidae</taxon>
        <taxon>Magnaporthales</taxon>
        <taxon>Magnaporthaceae</taxon>
        <taxon>Magnaporthiopsis</taxon>
    </lineage>
</organism>
<reference evidence="10" key="4">
    <citation type="journal article" date="2015" name="G3 (Bethesda)">
        <title>Genome sequences of three phytopathogenic species of the Magnaporthaceae family of fungi.</title>
        <authorList>
            <person name="Okagaki L.H."/>
            <person name="Nunes C.C."/>
            <person name="Sailsbery J."/>
            <person name="Clay B."/>
            <person name="Brown D."/>
            <person name="John T."/>
            <person name="Oh Y."/>
            <person name="Young N."/>
            <person name="Fitzgerald M."/>
            <person name="Haas B.J."/>
            <person name="Zeng Q."/>
            <person name="Young S."/>
            <person name="Adiconis X."/>
            <person name="Fan L."/>
            <person name="Levin J.Z."/>
            <person name="Mitchell T.K."/>
            <person name="Okubara P.A."/>
            <person name="Farman M.L."/>
            <person name="Kohn L.M."/>
            <person name="Birren B."/>
            <person name="Ma L.-J."/>
            <person name="Dean R.A."/>
        </authorList>
    </citation>
    <scope>NUCLEOTIDE SEQUENCE</scope>
    <source>
        <strain evidence="10">ATCC 64411 / 73-15</strain>
    </source>
</reference>
<dbReference type="VEuPathDB" id="FungiDB:MAPG_06530"/>
<keyword evidence="2 5" id="KW-0812">Transmembrane</keyword>
<feature type="region of interest" description="Disordered" evidence="6">
    <location>
        <begin position="307"/>
        <end position="354"/>
    </location>
</feature>
<reference evidence="9" key="3">
    <citation type="submission" date="2011-03" db="EMBL/GenBank/DDBJ databases">
        <title>Annotation of Magnaporthe poae ATCC 64411.</title>
        <authorList>
            <person name="Ma L.-J."/>
            <person name="Dead R."/>
            <person name="Young S.K."/>
            <person name="Zeng Q."/>
            <person name="Gargeya S."/>
            <person name="Fitzgerald M."/>
            <person name="Haas B."/>
            <person name="Abouelleil A."/>
            <person name="Alvarado L."/>
            <person name="Arachchi H.M."/>
            <person name="Berlin A."/>
            <person name="Brown A."/>
            <person name="Chapman S.B."/>
            <person name="Chen Z."/>
            <person name="Dunbar C."/>
            <person name="Freedman E."/>
            <person name="Gearin G."/>
            <person name="Gellesch M."/>
            <person name="Goldberg J."/>
            <person name="Griggs A."/>
            <person name="Gujja S."/>
            <person name="Heiman D."/>
            <person name="Howarth C."/>
            <person name="Larson L."/>
            <person name="Lui A."/>
            <person name="MacDonald P.J.P."/>
            <person name="Mehta T."/>
            <person name="Montmayeur A."/>
            <person name="Murphy C."/>
            <person name="Neiman D."/>
            <person name="Pearson M."/>
            <person name="Priest M."/>
            <person name="Roberts A."/>
            <person name="Saif S."/>
            <person name="Shea T."/>
            <person name="Shenoy N."/>
            <person name="Sisk P."/>
            <person name="Stolte C."/>
            <person name="Sykes S."/>
            <person name="Yandava C."/>
            <person name="Wortman J."/>
            <person name="Nusbaum C."/>
            <person name="Birren B."/>
        </authorList>
    </citation>
    <scope>NUCLEOTIDE SEQUENCE</scope>
    <source>
        <strain evidence="9">ATCC 64411</strain>
    </source>
</reference>
<accession>A0A0C4E299</accession>
<evidence type="ECO:0000256" key="3">
    <source>
        <dbReference type="ARBA" id="ARBA00022989"/>
    </source>
</evidence>
<evidence type="ECO:0000256" key="7">
    <source>
        <dbReference type="SAM" id="Phobius"/>
    </source>
</evidence>
<protein>
    <submittedName>
        <fullName evidence="9">Transmembrane protein 56</fullName>
    </submittedName>
</protein>
<dbReference type="STRING" id="644358.A0A0C4E299"/>
<dbReference type="OrthoDB" id="10266980at2759"/>
<dbReference type="AlphaFoldDB" id="A0A0C4E299"/>
<keyword evidence="4 5" id="KW-0472">Membrane</keyword>
<feature type="transmembrane region" description="Helical" evidence="7">
    <location>
        <begin position="167"/>
        <end position="188"/>
    </location>
</feature>
<feature type="domain" description="TLC" evidence="8">
    <location>
        <begin position="69"/>
        <end position="303"/>
    </location>
</feature>
<dbReference type="SMART" id="SM00724">
    <property type="entry name" value="TLC"/>
    <property type="match status" value="1"/>
</dbReference>
<feature type="compositionally biased region" description="Basic and acidic residues" evidence="6">
    <location>
        <begin position="330"/>
        <end position="339"/>
    </location>
</feature>
<feature type="transmembrane region" description="Helical" evidence="7">
    <location>
        <begin position="36"/>
        <end position="55"/>
    </location>
</feature>
<evidence type="ECO:0000256" key="4">
    <source>
        <dbReference type="ARBA" id="ARBA00023136"/>
    </source>
</evidence>
<evidence type="ECO:0000256" key="5">
    <source>
        <dbReference type="PROSITE-ProRule" id="PRU00205"/>
    </source>
</evidence>
<feature type="transmembrane region" description="Helical" evidence="7">
    <location>
        <begin position="116"/>
        <end position="134"/>
    </location>
</feature>
<evidence type="ECO:0000313" key="9">
    <source>
        <dbReference type="EMBL" id="KLU87531.1"/>
    </source>
</evidence>
<feature type="transmembrane region" description="Helical" evidence="7">
    <location>
        <begin position="76"/>
        <end position="96"/>
    </location>
</feature>
<reference evidence="11" key="1">
    <citation type="submission" date="2010-05" db="EMBL/GenBank/DDBJ databases">
        <title>The genome sequence of Magnaporthe poae strain ATCC 64411.</title>
        <authorList>
            <person name="Ma L.-J."/>
            <person name="Dead R."/>
            <person name="Young S."/>
            <person name="Zeng Q."/>
            <person name="Koehrsen M."/>
            <person name="Alvarado L."/>
            <person name="Berlin A."/>
            <person name="Chapman S.B."/>
            <person name="Chen Z."/>
            <person name="Freedman E."/>
            <person name="Gellesch M."/>
            <person name="Goldberg J."/>
            <person name="Griggs A."/>
            <person name="Gujja S."/>
            <person name="Heilman E.R."/>
            <person name="Heiman D."/>
            <person name="Hepburn T."/>
            <person name="Howarth C."/>
            <person name="Jen D."/>
            <person name="Larson L."/>
            <person name="Mehta T."/>
            <person name="Neiman D."/>
            <person name="Pearson M."/>
            <person name="Roberts A."/>
            <person name="Saif S."/>
            <person name="Shea T."/>
            <person name="Shenoy N."/>
            <person name="Sisk P."/>
            <person name="Stolte C."/>
            <person name="Sykes S."/>
            <person name="Walk T."/>
            <person name="White J."/>
            <person name="Yandava C."/>
            <person name="Haas B."/>
            <person name="Nusbaum C."/>
            <person name="Birren B."/>
        </authorList>
    </citation>
    <scope>NUCLEOTIDE SEQUENCE [LARGE SCALE GENOMIC DNA]</scope>
    <source>
        <strain evidence="11">ATCC 64411 / 73-15</strain>
    </source>
</reference>
<dbReference type="PANTHER" id="PTHR13439">
    <property type="entry name" value="CT120 PROTEIN"/>
    <property type="match status" value="1"/>
</dbReference>
<dbReference type="PANTHER" id="PTHR13439:SF0">
    <property type="entry name" value="TOPOISOMERASE I DAMAGE AFFECTED PROTEIN 4"/>
    <property type="match status" value="1"/>
</dbReference>
<dbReference type="InterPro" id="IPR006634">
    <property type="entry name" value="TLC-dom"/>
</dbReference>
<dbReference type="GO" id="GO:0005783">
    <property type="term" value="C:endoplasmic reticulum"/>
    <property type="evidence" value="ECO:0007669"/>
    <property type="project" value="TreeGrafter"/>
</dbReference>
<reference evidence="10" key="5">
    <citation type="submission" date="2015-06" db="UniProtKB">
        <authorList>
            <consortium name="EnsemblFungi"/>
        </authorList>
    </citation>
    <scope>IDENTIFICATION</scope>
    <source>
        <strain evidence="10">ATCC 64411</strain>
    </source>
</reference>
<dbReference type="EMBL" id="ADBL01001585">
    <property type="status" value="NOT_ANNOTATED_CDS"/>
    <property type="molecule type" value="Genomic_DNA"/>
</dbReference>
<dbReference type="InterPro" id="IPR050846">
    <property type="entry name" value="TLCD"/>
</dbReference>
<evidence type="ECO:0000259" key="8">
    <source>
        <dbReference type="PROSITE" id="PS50922"/>
    </source>
</evidence>
<dbReference type="Pfam" id="PF03798">
    <property type="entry name" value="TRAM_LAG1_CLN8"/>
    <property type="match status" value="1"/>
</dbReference>
<keyword evidence="3 7" id="KW-1133">Transmembrane helix</keyword>
<sequence length="354" mass="40011">MRDPFPIPIIPALSRAIEPLAEKLSFATLPLHVHEVTAGALLYTFVQLVVSPWISMKLWPQYYPLHDRGKRVSWDAHVVSMVQSCLINVLAVWIMFADEERWNMDWEQRVWGYTGAHGMIQGLAAGYFVWDLIVTVIHLDVFGLGLLAHASSALVVYSFGFRPFLNYYATTFILYELSTPFLNVHWFFDKLGMTGTRAQLYNGICLITVFFTCRLVWGNYQSVMVYRDMWQAMNSGPAVSLASQATNNASVTYGGDDIMMFAQDAGPIPMWLAALYMASNLTLNMLNVYWFFKMIKAVQKRFEPAKDAPKAKEKVAAGTPKGIATGLQQKVEELRKRPLPDSVPAIEDDLAEMQ</sequence>
<evidence type="ECO:0000313" key="11">
    <source>
        <dbReference type="Proteomes" id="UP000011715"/>
    </source>
</evidence>
<gene>
    <name evidence="9" type="ORF">MAPG_06530</name>
</gene>
<feature type="transmembrane region" description="Helical" evidence="7">
    <location>
        <begin position="141"/>
        <end position="161"/>
    </location>
</feature>
<feature type="transmembrane region" description="Helical" evidence="7">
    <location>
        <begin position="200"/>
        <end position="220"/>
    </location>
</feature>
<evidence type="ECO:0000256" key="1">
    <source>
        <dbReference type="ARBA" id="ARBA00004141"/>
    </source>
</evidence>
<name>A0A0C4E299_MAGP6</name>
<dbReference type="Proteomes" id="UP000011715">
    <property type="component" value="Unassembled WGS sequence"/>
</dbReference>
<dbReference type="EMBL" id="GL876970">
    <property type="protein sequence ID" value="KLU87531.1"/>
    <property type="molecule type" value="Genomic_DNA"/>
</dbReference>
<proteinExistence type="predicted"/>
<dbReference type="EnsemblFungi" id="MAPG_06530T0">
    <property type="protein sequence ID" value="MAPG_06530T0"/>
    <property type="gene ID" value="MAPG_06530"/>
</dbReference>
<evidence type="ECO:0000256" key="6">
    <source>
        <dbReference type="SAM" id="MobiDB-lite"/>
    </source>
</evidence>
<dbReference type="GO" id="GO:0055088">
    <property type="term" value="P:lipid homeostasis"/>
    <property type="evidence" value="ECO:0007669"/>
    <property type="project" value="TreeGrafter"/>
</dbReference>
<dbReference type="GO" id="GO:0016020">
    <property type="term" value="C:membrane"/>
    <property type="evidence" value="ECO:0007669"/>
    <property type="project" value="UniProtKB-SubCell"/>
</dbReference>
<keyword evidence="11" id="KW-1185">Reference proteome</keyword>
<feature type="transmembrane region" description="Helical" evidence="7">
    <location>
        <begin position="268"/>
        <end position="292"/>
    </location>
</feature>
<dbReference type="eggNOG" id="KOG4561">
    <property type="taxonomic scope" value="Eukaryota"/>
</dbReference>
<dbReference type="PROSITE" id="PS50922">
    <property type="entry name" value="TLC"/>
    <property type="match status" value="1"/>
</dbReference>
<comment type="subcellular location">
    <subcellularLocation>
        <location evidence="1">Membrane</location>
        <topology evidence="1">Multi-pass membrane protein</topology>
    </subcellularLocation>
</comment>